<comment type="caution">
    <text evidence="1">The sequence shown here is derived from an EMBL/GenBank/DDBJ whole genome shotgun (WGS) entry which is preliminary data.</text>
</comment>
<name>A0A438H459_VITVI</name>
<evidence type="ECO:0000313" key="2">
    <source>
        <dbReference type="Proteomes" id="UP000288805"/>
    </source>
</evidence>
<dbReference type="GO" id="GO:0008670">
    <property type="term" value="F:2,4-dienoyl-CoA reductase (NADPH) activity"/>
    <property type="evidence" value="ECO:0007669"/>
    <property type="project" value="InterPro"/>
</dbReference>
<dbReference type="GO" id="GO:0009062">
    <property type="term" value="P:fatty acid catabolic process"/>
    <property type="evidence" value="ECO:0007669"/>
    <property type="project" value="InterPro"/>
</dbReference>
<sequence>MLKIPKSALGFKKKRIGGDALFEPHAFDPSLRFWNLIASWVKQGNKSLALEWGTDYDIRVNGIAKEHEPLFKLGEKWDIAMAAVYLASKSLSM</sequence>
<dbReference type="PANTHER" id="PTHR43296:SF10">
    <property type="entry name" value="2,4-DIENOYL-COA REDUCTASE [(3E)-ENOYL-COA-PRODUCING]"/>
    <property type="match status" value="1"/>
</dbReference>
<protein>
    <submittedName>
        <fullName evidence="1">Peroxisomal 2,4-dienoyl-CoA reductase</fullName>
    </submittedName>
</protein>
<dbReference type="AlphaFoldDB" id="A0A438H459"/>
<proteinExistence type="predicted"/>
<evidence type="ECO:0000313" key="1">
    <source>
        <dbReference type="EMBL" id="RVW79232.1"/>
    </source>
</evidence>
<reference evidence="1 2" key="1">
    <citation type="journal article" date="2018" name="PLoS Genet.">
        <title>Population sequencing reveals clonal diversity and ancestral inbreeding in the grapevine cultivar Chardonnay.</title>
        <authorList>
            <person name="Roach M.J."/>
            <person name="Johnson D.L."/>
            <person name="Bohlmann J."/>
            <person name="van Vuuren H.J."/>
            <person name="Jones S.J."/>
            <person name="Pretorius I.S."/>
            <person name="Schmidt S.A."/>
            <person name="Borneman A.R."/>
        </authorList>
    </citation>
    <scope>NUCLEOTIDE SEQUENCE [LARGE SCALE GENOMIC DNA]</scope>
    <source>
        <strain evidence="2">cv. Chardonnay</strain>
        <tissue evidence="1">Leaf</tissue>
    </source>
</reference>
<dbReference type="InterPro" id="IPR045017">
    <property type="entry name" value="DECR2-like"/>
</dbReference>
<dbReference type="PANTHER" id="PTHR43296">
    <property type="entry name" value="PEROXISOMAL 2,4-DIENOYL-COA REDUCTASE"/>
    <property type="match status" value="1"/>
</dbReference>
<dbReference type="Proteomes" id="UP000288805">
    <property type="component" value="Unassembled WGS sequence"/>
</dbReference>
<dbReference type="EMBL" id="QGNW01000284">
    <property type="protein sequence ID" value="RVW79232.1"/>
    <property type="molecule type" value="Genomic_DNA"/>
</dbReference>
<accession>A0A438H459</accession>
<gene>
    <name evidence="1" type="primary">VvCHDp000094_6</name>
    <name evidence="1" type="ORF">CK203_045242</name>
</gene>
<organism evidence="1 2">
    <name type="scientific">Vitis vinifera</name>
    <name type="common">Grape</name>
    <dbReference type="NCBI Taxonomy" id="29760"/>
    <lineage>
        <taxon>Eukaryota</taxon>
        <taxon>Viridiplantae</taxon>
        <taxon>Streptophyta</taxon>
        <taxon>Embryophyta</taxon>
        <taxon>Tracheophyta</taxon>
        <taxon>Spermatophyta</taxon>
        <taxon>Magnoliopsida</taxon>
        <taxon>eudicotyledons</taxon>
        <taxon>Gunneridae</taxon>
        <taxon>Pentapetalae</taxon>
        <taxon>rosids</taxon>
        <taxon>Vitales</taxon>
        <taxon>Vitaceae</taxon>
        <taxon>Viteae</taxon>
        <taxon>Vitis</taxon>
    </lineage>
</organism>